<dbReference type="Proteomes" id="UP000186594">
    <property type="component" value="Unassembled WGS sequence"/>
</dbReference>
<accession>A0A1U7LWS8</accession>
<evidence type="ECO:0000256" key="1">
    <source>
        <dbReference type="ARBA" id="ARBA00022448"/>
    </source>
</evidence>
<dbReference type="PANTHER" id="PTHR10219:SF25">
    <property type="entry name" value="PLECKSTRIN HOMOLOGY DOMAIN-CONTAINING FAMILY A MEMBER 8"/>
    <property type="match status" value="1"/>
</dbReference>
<gene>
    <name evidence="3" type="ORF">NEOLI_000423</name>
</gene>
<dbReference type="InterPro" id="IPR014830">
    <property type="entry name" value="Glycolipid_transfer_prot_dom"/>
</dbReference>
<evidence type="ECO:0000313" key="3">
    <source>
        <dbReference type="EMBL" id="OLL27127.1"/>
    </source>
</evidence>
<dbReference type="GO" id="GO:0016020">
    <property type="term" value="C:membrane"/>
    <property type="evidence" value="ECO:0007669"/>
    <property type="project" value="TreeGrafter"/>
</dbReference>
<dbReference type="GO" id="GO:1902388">
    <property type="term" value="F:ceramide 1-phosphate transfer activity"/>
    <property type="evidence" value="ECO:0007669"/>
    <property type="project" value="TreeGrafter"/>
</dbReference>
<dbReference type="SUPFAM" id="SSF110004">
    <property type="entry name" value="Glycolipid transfer protein, GLTP"/>
    <property type="match status" value="1"/>
</dbReference>
<evidence type="ECO:0000313" key="4">
    <source>
        <dbReference type="Proteomes" id="UP000186594"/>
    </source>
</evidence>
<sequence>MSKQSTQVTFFDGKRSFADVPITDAGISTTEFLEASEALVMLFDVIGGTAFSLVKSDMRTNIKKIRDRQLGHLEQSATLQILVEHENATEKKRVATEGFLWLARGLQFTAAGLRKNIDDKQQELGVSFSKAYEETLRKHHGMLVRPLISVALKSTPYRKDFYKKLGQDQDLVEKQLIEWLNALENIVSIVMKYFEDNKVYTKGM</sequence>
<keyword evidence="4" id="KW-1185">Reference proteome</keyword>
<dbReference type="EMBL" id="LXFE01000119">
    <property type="protein sequence ID" value="OLL27127.1"/>
    <property type="molecule type" value="Genomic_DNA"/>
</dbReference>
<dbReference type="GO" id="GO:0005829">
    <property type="term" value="C:cytosol"/>
    <property type="evidence" value="ECO:0007669"/>
    <property type="project" value="TreeGrafter"/>
</dbReference>
<proteinExistence type="predicted"/>
<dbReference type="Pfam" id="PF08718">
    <property type="entry name" value="GLTP"/>
    <property type="match status" value="1"/>
</dbReference>
<dbReference type="PANTHER" id="PTHR10219">
    <property type="entry name" value="GLYCOLIPID TRANSFER PROTEIN-RELATED"/>
    <property type="match status" value="1"/>
</dbReference>
<dbReference type="InterPro" id="IPR036497">
    <property type="entry name" value="GLTP_sf"/>
</dbReference>
<feature type="domain" description="Glycolipid transfer protein" evidence="2">
    <location>
        <begin position="27"/>
        <end position="166"/>
    </location>
</feature>
<dbReference type="FunFam" id="1.10.3520.10:FF:000001">
    <property type="entry name" value="Pleckstrin domain-containing family A member 8"/>
    <property type="match status" value="1"/>
</dbReference>
<dbReference type="STRING" id="1198029.A0A1U7LWS8"/>
<dbReference type="OrthoDB" id="205255at2759"/>
<reference evidence="3 4" key="1">
    <citation type="submission" date="2016-04" db="EMBL/GenBank/DDBJ databases">
        <title>Evolutionary innovation and constraint leading to complex multicellularity in the Ascomycota.</title>
        <authorList>
            <person name="Cisse O."/>
            <person name="Nguyen A."/>
            <person name="Hewitt D.A."/>
            <person name="Jedd G."/>
            <person name="Stajich J.E."/>
        </authorList>
    </citation>
    <scope>NUCLEOTIDE SEQUENCE [LARGE SCALE GENOMIC DNA]</scope>
    <source>
        <strain evidence="3 4">DAH-3</strain>
    </source>
</reference>
<name>A0A1U7LWS8_NEOID</name>
<evidence type="ECO:0000259" key="2">
    <source>
        <dbReference type="Pfam" id="PF08718"/>
    </source>
</evidence>
<dbReference type="GO" id="GO:1902387">
    <property type="term" value="F:ceramide 1-phosphate binding"/>
    <property type="evidence" value="ECO:0007669"/>
    <property type="project" value="TreeGrafter"/>
</dbReference>
<keyword evidence="1" id="KW-0813">Transport</keyword>
<protein>
    <recommendedName>
        <fullName evidence="2">Glycolipid transfer protein domain-containing protein</fullName>
    </recommendedName>
</protein>
<organism evidence="3 4">
    <name type="scientific">Neolecta irregularis (strain DAH-3)</name>
    <dbReference type="NCBI Taxonomy" id="1198029"/>
    <lineage>
        <taxon>Eukaryota</taxon>
        <taxon>Fungi</taxon>
        <taxon>Dikarya</taxon>
        <taxon>Ascomycota</taxon>
        <taxon>Taphrinomycotina</taxon>
        <taxon>Neolectales</taxon>
        <taxon>Neolectaceae</taxon>
        <taxon>Neolecta</taxon>
    </lineage>
</organism>
<comment type="caution">
    <text evidence="3">The sequence shown here is derived from an EMBL/GenBank/DDBJ whole genome shotgun (WGS) entry which is preliminary data.</text>
</comment>
<dbReference type="Gene3D" id="1.10.3520.10">
    <property type="entry name" value="Glycolipid transfer protein"/>
    <property type="match status" value="1"/>
</dbReference>
<dbReference type="OMA" id="EMHGAEW"/>
<dbReference type="AlphaFoldDB" id="A0A1U7LWS8"/>